<dbReference type="GO" id="GO:0008760">
    <property type="term" value="F:UDP-N-acetylglucosamine 1-carboxyvinyltransferase activity"/>
    <property type="evidence" value="ECO:0007669"/>
    <property type="project" value="UniProtKB-EC"/>
</dbReference>
<evidence type="ECO:0000256" key="1">
    <source>
        <dbReference type="ARBA" id="ARBA00004496"/>
    </source>
</evidence>
<organism evidence="17">
    <name type="scientific">marine sediment metagenome</name>
    <dbReference type="NCBI Taxonomy" id="412755"/>
    <lineage>
        <taxon>unclassified sequences</taxon>
        <taxon>metagenomes</taxon>
        <taxon>ecological metagenomes</taxon>
    </lineage>
</organism>
<dbReference type="GO" id="GO:0008360">
    <property type="term" value="P:regulation of cell shape"/>
    <property type="evidence" value="ECO:0007669"/>
    <property type="project" value="UniProtKB-KW"/>
</dbReference>
<dbReference type="NCBIfam" id="NF006873">
    <property type="entry name" value="PRK09369.1"/>
    <property type="match status" value="1"/>
</dbReference>
<dbReference type="EC" id="2.5.1.7" evidence="11"/>
<dbReference type="PANTHER" id="PTHR43783:SF1">
    <property type="entry name" value="UDP-N-ACETYLGLUCOSAMINE 1-CARBOXYVINYLTRANSFERASE"/>
    <property type="match status" value="1"/>
</dbReference>
<evidence type="ECO:0000313" key="17">
    <source>
        <dbReference type="EMBL" id="GAH18591.1"/>
    </source>
</evidence>
<dbReference type="GO" id="GO:0071555">
    <property type="term" value="P:cell wall organization"/>
    <property type="evidence" value="ECO:0007669"/>
    <property type="project" value="UniProtKB-KW"/>
</dbReference>
<proteinExistence type="inferred from homology"/>
<evidence type="ECO:0000256" key="5">
    <source>
        <dbReference type="ARBA" id="ARBA00022679"/>
    </source>
</evidence>
<dbReference type="InterPro" id="IPR050068">
    <property type="entry name" value="MurA_subfamily"/>
</dbReference>
<dbReference type="EMBL" id="BARU01002783">
    <property type="protein sequence ID" value="GAH18591.1"/>
    <property type="molecule type" value="Genomic_DNA"/>
</dbReference>
<evidence type="ECO:0000256" key="15">
    <source>
        <dbReference type="ARBA" id="ARBA00047527"/>
    </source>
</evidence>
<evidence type="ECO:0000256" key="8">
    <source>
        <dbReference type="ARBA" id="ARBA00023306"/>
    </source>
</evidence>
<dbReference type="GO" id="GO:0009252">
    <property type="term" value="P:peptidoglycan biosynthetic process"/>
    <property type="evidence" value="ECO:0007669"/>
    <property type="project" value="UniProtKB-KW"/>
</dbReference>
<evidence type="ECO:0000256" key="3">
    <source>
        <dbReference type="ARBA" id="ARBA00022490"/>
    </source>
</evidence>
<dbReference type="InterPro" id="IPR001986">
    <property type="entry name" value="Enolpyruvate_Tfrase_dom"/>
</dbReference>
<accession>X1DCS3</accession>
<evidence type="ECO:0000256" key="4">
    <source>
        <dbReference type="ARBA" id="ARBA00022618"/>
    </source>
</evidence>
<reference evidence="17" key="1">
    <citation type="journal article" date="2014" name="Front. Microbiol.">
        <title>High frequency of phylogenetically diverse reductive dehalogenase-homologous genes in deep subseafloor sedimentary metagenomes.</title>
        <authorList>
            <person name="Kawai M."/>
            <person name="Futagami T."/>
            <person name="Toyoda A."/>
            <person name="Takaki Y."/>
            <person name="Nishi S."/>
            <person name="Hori S."/>
            <person name="Arai W."/>
            <person name="Tsubouchi T."/>
            <person name="Morono Y."/>
            <person name="Uchiyama I."/>
            <person name="Ito T."/>
            <person name="Fujiyama A."/>
            <person name="Inagaki F."/>
            <person name="Takami H."/>
        </authorList>
    </citation>
    <scope>NUCLEOTIDE SEQUENCE</scope>
    <source>
        <strain evidence="17">Expedition CK06-06</strain>
    </source>
</reference>
<keyword evidence="4" id="KW-0132">Cell division</keyword>
<name>X1DCS3_9ZZZZ</name>
<comment type="caution">
    <text evidence="17">The sequence shown here is derived from an EMBL/GenBank/DDBJ whole genome shotgun (WGS) entry which is preliminary data.</text>
</comment>
<dbReference type="SUPFAM" id="SSF55205">
    <property type="entry name" value="EPT/RTPC-like"/>
    <property type="match status" value="1"/>
</dbReference>
<evidence type="ECO:0000256" key="13">
    <source>
        <dbReference type="ARBA" id="ARBA00042443"/>
    </source>
</evidence>
<evidence type="ECO:0000256" key="10">
    <source>
        <dbReference type="ARBA" id="ARBA00038367"/>
    </source>
</evidence>
<dbReference type="InterPro" id="IPR013792">
    <property type="entry name" value="RNA3'P_cycl/enolpyr_Trfase_a/b"/>
</dbReference>
<evidence type="ECO:0000256" key="9">
    <source>
        <dbReference type="ARBA" id="ARBA00023316"/>
    </source>
</evidence>
<evidence type="ECO:0000256" key="6">
    <source>
        <dbReference type="ARBA" id="ARBA00022960"/>
    </source>
</evidence>
<dbReference type="FunFam" id="3.65.10.10:FF:000001">
    <property type="entry name" value="UDP-N-acetylglucosamine 1-carboxyvinyltransferase"/>
    <property type="match status" value="1"/>
</dbReference>
<dbReference type="NCBIfam" id="TIGR01072">
    <property type="entry name" value="murA"/>
    <property type="match status" value="1"/>
</dbReference>
<dbReference type="GO" id="GO:0019277">
    <property type="term" value="P:UDP-N-acetylgalactosamine biosynthetic process"/>
    <property type="evidence" value="ECO:0007669"/>
    <property type="project" value="InterPro"/>
</dbReference>
<evidence type="ECO:0000259" key="16">
    <source>
        <dbReference type="Pfam" id="PF00275"/>
    </source>
</evidence>
<evidence type="ECO:0000256" key="7">
    <source>
        <dbReference type="ARBA" id="ARBA00022984"/>
    </source>
</evidence>
<keyword evidence="9" id="KW-0961">Cell wall biogenesis/degradation</keyword>
<dbReference type="GO" id="GO:0005737">
    <property type="term" value="C:cytoplasm"/>
    <property type="evidence" value="ECO:0007669"/>
    <property type="project" value="UniProtKB-SubCell"/>
</dbReference>
<dbReference type="GO" id="GO:0051301">
    <property type="term" value="P:cell division"/>
    <property type="evidence" value="ECO:0007669"/>
    <property type="project" value="UniProtKB-KW"/>
</dbReference>
<dbReference type="InterPro" id="IPR036968">
    <property type="entry name" value="Enolpyruvate_Tfrase_sf"/>
</dbReference>
<dbReference type="CDD" id="cd01555">
    <property type="entry name" value="UdpNAET"/>
    <property type="match status" value="1"/>
</dbReference>
<comment type="similarity">
    <text evidence="10">Belongs to the EPSP synthase family. MurA subfamily.</text>
</comment>
<dbReference type="PANTHER" id="PTHR43783">
    <property type="entry name" value="UDP-N-ACETYLGLUCOSAMINE 1-CARBOXYVINYLTRANSFERASE"/>
    <property type="match status" value="1"/>
</dbReference>
<feature type="domain" description="Enolpyruvate transferase" evidence="16">
    <location>
        <begin position="1"/>
        <end position="348"/>
    </location>
</feature>
<dbReference type="AlphaFoldDB" id="X1DCS3"/>
<protein>
    <recommendedName>
        <fullName evidence="12">UDP-N-acetylglucosamine 1-carboxyvinyltransferase</fullName>
        <ecNumber evidence="11">2.5.1.7</ecNumber>
    </recommendedName>
    <alternativeName>
        <fullName evidence="13">Enoylpyruvate transferase</fullName>
    </alternativeName>
    <alternativeName>
        <fullName evidence="14">UDP-N-acetylglucosamine enolpyruvyl transferase</fullName>
    </alternativeName>
</protein>
<keyword evidence="3" id="KW-0963">Cytoplasm</keyword>
<keyword evidence="6" id="KW-0133">Cell shape</keyword>
<keyword evidence="5" id="KW-0808">Transferase</keyword>
<dbReference type="InterPro" id="IPR005750">
    <property type="entry name" value="UDP_GlcNAc_COvinyl_MurA"/>
</dbReference>
<comment type="catalytic activity">
    <reaction evidence="15">
        <text>phosphoenolpyruvate + UDP-N-acetyl-alpha-D-glucosamine = UDP-N-acetyl-3-O-(1-carboxyvinyl)-alpha-D-glucosamine + phosphate</text>
        <dbReference type="Rhea" id="RHEA:18681"/>
        <dbReference type="ChEBI" id="CHEBI:43474"/>
        <dbReference type="ChEBI" id="CHEBI:57705"/>
        <dbReference type="ChEBI" id="CHEBI:58702"/>
        <dbReference type="ChEBI" id="CHEBI:68483"/>
        <dbReference type="EC" id="2.5.1.7"/>
    </reaction>
</comment>
<comment type="pathway">
    <text evidence="2">Cell wall biogenesis; peptidoglycan biosynthesis.</text>
</comment>
<keyword evidence="8" id="KW-0131">Cell cycle</keyword>
<comment type="subcellular location">
    <subcellularLocation>
        <location evidence="1">Cytoplasm</location>
    </subcellularLocation>
</comment>
<evidence type="ECO:0000256" key="12">
    <source>
        <dbReference type="ARBA" id="ARBA00039754"/>
    </source>
</evidence>
<dbReference type="Pfam" id="PF00275">
    <property type="entry name" value="EPSP_synthase"/>
    <property type="match status" value="1"/>
</dbReference>
<keyword evidence="7" id="KW-0573">Peptidoglycan synthesis</keyword>
<sequence>KNSALSIMAATLLTKDVCILRNVPRLTDVDIMAEVIRKLGVKVEWKEDNHLYIDSDNFDNYEAPYELVKMMRASILVMGPLLARLKKAKISLPGGCAIGARPVDYHLKGFEALGAQVEVEKGYIEAKVNKLKGDDIYLDFPSLGATENIMMAACLAKGVTKIENAAKDPEVVELGHFLNKMGAKVEGLGTDLIEIEGVKKLHGVDYTIIPDRIEAGTYMIAAAITDGDVLIEKADPLLLKPLIVKLEEAGVRIELEKNLIKVTGPDRVKAVDIKTLPFPGFPTDMQPQFMALSCVAKGTSVITETVFEKRFVHIGDLIRMGADIKVEGHSAIIKGVKKLSAAPVMASDL</sequence>
<evidence type="ECO:0000256" key="2">
    <source>
        <dbReference type="ARBA" id="ARBA00004752"/>
    </source>
</evidence>
<feature type="non-terminal residue" evidence="17">
    <location>
        <position position="349"/>
    </location>
</feature>
<dbReference type="Gene3D" id="3.65.10.10">
    <property type="entry name" value="Enolpyruvate transferase domain"/>
    <property type="match status" value="2"/>
</dbReference>
<evidence type="ECO:0000256" key="11">
    <source>
        <dbReference type="ARBA" id="ARBA00039108"/>
    </source>
</evidence>
<evidence type="ECO:0000256" key="14">
    <source>
        <dbReference type="ARBA" id="ARBA00042842"/>
    </source>
</evidence>
<feature type="non-terminal residue" evidence="17">
    <location>
        <position position="1"/>
    </location>
</feature>
<gene>
    <name evidence="17" type="ORF">S03H2_06381</name>
</gene>